<dbReference type="Pfam" id="PF00550">
    <property type="entry name" value="PP-binding"/>
    <property type="match status" value="1"/>
</dbReference>
<dbReference type="PROSITE" id="PS50075">
    <property type="entry name" value="CARRIER"/>
    <property type="match status" value="1"/>
</dbReference>
<evidence type="ECO:0000313" key="6">
    <source>
        <dbReference type="Proteomes" id="UP001596203"/>
    </source>
</evidence>
<dbReference type="InterPro" id="IPR009081">
    <property type="entry name" value="PP-bd_ACP"/>
</dbReference>
<comment type="caution">
    <text evidence="5">The sequence shown here is derived from an EMBL/GenBank/DDBJ whole genome shotgun (WGS) entry which is preliminary data.</text>
</comment>
<proteinExistence type="predicted"/>
<dbReference type="InterPro" id="IPR020806">
    <property type="entry name" value="PKS_PP-bd"/>
</dbReference>
<feature type="domain" description="Carrier" evidence="4">
    <location>
        <begin position="310"/>
        <end position="385"/>
    </location>
</feature>
<dbReference type="Gene3D" id="3.30.559.30">
    <property type="entry name" value="Nonribosomal peptide synthetase, condensation domain"/>
    <property type="match status" value="1"/>
</dbReference>
<dbReference type="InterPro" id="IPR025110">
    <property type="entry name" value="AMP-bd_C"/>
</dbReference>
<dbReference type="PANTHER" id="PTHR45527:SF1">
    <property type="entry name" value="FATTY ACID SYNTHASE"/>
    <property type="match status" value="1"/>
</dbReference>
<dbReference type="Gene3D" id="1.10.1200.10">
    <property type="entry name" value="ACP-like"/>
    <property type="match status" value="1"/>
</dbReference>
<reference evidence="6" key="1">
    <citation type="journal article" date="2019" name="Int. J. Syst. Evol. Microbiol.">
        <title>The Global Catalogue of Microorganisms (GCM) 10K type strain sequencing project: providing services to taxonomists for standard genome sequencing and annotation.</title>
        <authorList>
            <consortium name="The Broad Institute Genomics Platform"/>
            <consortium name="The Broad Institute Genome Sequencing Center for Infectious Disease"/>
            <person name="Wu L."/>
            <person name="Ma J."/>
        </authorList>
    </citation>
    <scope>NUCLEOTIDE SEQUENCE [LARGE SCALE GENOMIC DNA]</scope>
    <source>
        <strain evidence="6">ZS-35-S2</strain>
    </source>
</reference>
<dbReference type="Proteomes" id="UP001596203">
    <property type="component" value="Unassembled WGS sequence"/>
</dbReference>
<gene>
    <name evidence="5" type="ORF">ACFP2T_45815</name>
</gene>
<dbReference type="EMBL" id="JBHSPR010000091">
    <property type="protein sequence ID" value="MFC6023462.1"/>
    <property type="molecule type" value="Genomic_DNA"/>
</dbReference>
<dbReference type="Pfam" id="PF13193">
    <property type="entry name" value="AMP-binding_C"/>
    <property type="match status" value="1"/>
</dbReference>
<evidence type="ECO:0000313" key="5">
    <source>
        <dbReference type="EMBL" id="MFC6023462.1"/>
    </source>
</evidence>
<dbReference type="InterPro" id="IPR023213">
    <property type="entry name" value="CAT-like_dom_sf"/>
</dbReference>
<dbReference type="InterPro" id="IPR001242">
    <property type="entry name" value="Condensation_dom"/>
</dbReference>
<dbReference type="Pfam" id="PF00668">
    <property type="entry name" value="Condensation"/>
    <property type="match status" value="1"/>
</dbReference>
<dbReference type="PROSITE" id="PS00012">
    <property type="entry name" value="PHOSPHOPANTETHEINE"/>
    <property type="match status" value="1"/>
</dbReference>
<dbReference type="Pfam" id="PF00501">
    <property type="entry name" value="AMP-binding"/>
    <property type="match status" value="2"/>
</dbReference>
<dbReference type="Gene3D" id="3.40.50.980">
    <property type="match status" value="3"/>
</dbReference>
<dbReference type="RefSeq" id="WP_377433784.1">
    <property type="nucleotide sequence ID" value="NZ_JBHSPR010000091.1"/>
</dbReference>
<keyword evidence="6" id="KW-1185">Reference proteome</keyword>
<feature type="non-terminal residue" evidence="5">
    <location>
        <position position="1"/>
    </location>
</feature>
<dbReference type="InterPro" id="IPR006162">
    <property type="entry name" value="Ppantetheine_attach_site"/>
</dbReference>
<dbReference type="CDD" id="cd19540">
    <property type="entry name" value="LCL_NRPS-like"/>
    <property type="match status" value="1"/>
</dbReference>
<feature type="non-terminal residue" evidence="5">
    <location>
        <position position="1026"/>
    </location>
</feature>
<sequence>GVGTGDRVLQFAAVGFDAATWELLMALCSGAALVVAPARELVPGDGLVEVLARNEVTHLTSPPAALAVLNPDEAPSLTTVVSAGEALDQGLVDRWAADRRFFNAYGPTETTVCASMSLPLLPGDDPVIGTPITNTRLFVLDDGLAPVPAGVAGELYVAGTGVARGYVGRSGLTAQRFVACPYGDGERMYRTGDVAKWTPDGRLVFLGRADDQLKIRGFRIEPGEVEAAVRSYPGVEQAVVVSRVDRLVAYVVADTDVAGLLEHVATRLPEYMVPATVMVLPELPLNANGKVDRKALPAPEYTNATGSSRGPQTVQEELLCAAFAQILGLDTVGAEDSFFQLGGHSLLAARLVSRIRVLLGVEVPLRVLFEAPTAAELAKWLARNGADRVRPVLRAVAQRPERVPLSFAQRRLWFLAQLEGPSATYNISTVLRLDGDVDAAALELALRDVIARHESLRTVFPSENGEPYQHVVDMTELDWSLTVAEVSTEGAVDAVGQAVRYAFDLAVEVPIRAALFRPDTAPDGAGPAQHLLVLVVHHIAGDGWSMGPLTRDVTTAYTARLRGEVPEWVPLPVQYADYALWQRDLLGDDGSPESLLSKQMDYWRQTLDGLPEELPLPYDRPRPIVASHQGYGASWQLPAEAHQRLVDLARAEGVTSFMVLQAALAVLLSRLGAGVDIPIGSPVAGRSDEALDDLVGFFLNTLVIRTDLSGDPEFREVLARVRETTLGALVHQDVPFERLVEELSPARSLARHPLVQTVLTMQNTVSAALELPGVRIGKGAASDRVAADAAKFDLWVTAAEAFDAHGAAAGVRGGITVAADLFDEATAVRFAGLFVRVVEVVTGSPGVRVHAVDVLDAAERDLVLRGWNDTAVPAGGGSVVELFGRWVDRTPDAVAVTAGGVGLTYAQLDQRAGRLATYLRSQGVGPDSVVALCLPRGLEMITAMVAVWKAGAAYLPVDAQLPVERIAFMLADSRAMLVLGVDEVLDDLPAGRVPMVAVDDPLVAAAALSEPVGIAADALAYVIYTS</sequence>
<dbReference type="SUPFAM" id="SSF56801">
    <property type="entry name" value="Acetyl-CoA synthetase-like"/>
    <property type="match status" value="2"/>
</dbReference>
<keyword evidence="3" id="KW-0597">Phosphoprotein</keyword>
<dbReference type="Gene3D" id="2.30.38.10">
    <property type="entry name" value="Luciferase, Domain 3"/>
    <property type="match status" value="1"/>
</dbReference>
<accession>A0ABW1KNS7</accession>
<comment type="cofactor">
    <cofactor evidence="1">
        <name>pantetheine 4'-phosphate</name>
        <dbReference type="ChEBI" id="CHEBI:47942"/>
    </cofactor>
</comment>
<dbReference type="PANTHER" id="PTHR45527">
    <property type="entry name" value="NONRIBOSOMAL PEPTIDE SYNTHETASE"/>
    <property type="match status" value="1"/>
</dbReference>
<dbReference type="InterPro" id="IPR036736">
    <property type="entry name" value="ACP-like_sf"/>
</dbReference>
<evidence type="ECO:0000259" key="4">
    <source>
        <dbReference type="PROSITE" id="PS50075"/>
    </source>
</evidence>
<evidence type="ECO:0000256" key="1">
    <source>
        <dbReference type="ARBA" id="ARBA00001957"/>
    </source>
</evidence>
<dbReference type="SUPFAM" id="SSF52777">
    <property type="entry name" value="CoA-dependent acyltransferases"/>
    <property type="match status" value="2"/>
</dbReference>
<keyword evidence="2" id="KW-0596">Phosphopantetheine</keyword>
<organism evidence="5 6">
    <name type="scientific">Plantactinospora solaniradicis</name>
    <dbReference type="NCBI Taxonomy" id="1723736"/>
    <lineage>
        <taxon>Bacteria</taxon>
        <taxon>Bacillati</taxon>
        <taxon>Actinomycetota</taxon>
        <taxon>Actinomycetes</taxon>
        <taxon>Micromonosporales</taxon>
        <taxon>Micromonosporaceae</taxon>
        <taxon>Plantactinospora</taxon>
    </lineage>
</organism>
<name>A0ABW1KNS7_9ACTN</name>
<dbReference type="InterPro" id="IPR045851">
    <property type="entry name" value="AMP-bd_C_sf"/>
</dbReference>
<dbReference type="SUPFAM" id="SSF47336">
    <property type="entry name" value="ACP-like"/>
    <property type="match status" value="1"/>
</dbReference>
<dbReference type="Gene3D" id="3.30.559.10">
    <property type="entry name" value="Chloramphenicol acetyltransferase-like domain"/>
    <property type="match status" value="1"/>
</dbReference>
<protein>
    <submittedName>
        <fullName evidence="5">Condensation domain-containing protein</fullName>
    </submittedName>
</protein>
<evidence type="ECO:0000256" key="2">
    <source>
        <dbReference type="ARBA" id="ARBA00022450"/>
    </source>
</evidence>
<dbReference type="InterPro" id="IPR000873">
    <property type="entry name" value="AMP-dep_synth/lig_dom"/>
</dbReference>
<evidence type="ECO:0000256" key="3">
    <source>
        <dbReference type="ARBA" id="ARBA00022553"/>
    </source>
</evidence>
<dbReference type="SMART" id="SM00823">
    <property type="entry name" value="PKS_PP"/>
    <property type="match status" value="1"/>
</dbReference>
<dbReference type="Gene3D" id="3.30.300.30">
    <property type="match status" value="1"/>
</dbReference>